<comment type="caution">
    <text evidence="1">The sequence shown here is derived from an EMBL/GenBank/DDBJ whole genome shotgun (WGS) entry which is preliminary data.</text>
</comment>
<gene>
    <name evidence="1" type="ORF">N8T08_002631</name>
</gene>
<evidence type="ECO:0000313" key="2">
    <source>
        <dbReference type="Proteomes" id="UP001177260"/>
    </source>
</evidence>
<name>A0ACC3ALZ5_9EURO</name>
<proteinExistence type="predicted"/>
<keyword evidence="2" id="KW-1185">Reference proteome</keyword>
<sequence length="505" mass="53625">MSSRKLFSVGLSIAQTLLRPVSGTTLCSPSSFAFPELKGAGLVGISANAVHNYTAHSILPGSLGAESYTISFCNTTVTYTHPGWNDTVNVEVWLPLEPKDWNGRLEALGGGGYSAGVGSLYLTQAVADGYVAIDTDAGHEPGTSAAQQPGDWVLASPGNVDWYLVEDFGSRSLYDMTVIGKAITEAYFGQTPRYSYFNGCSGGGRQGLMIAQRYPDLYDGILSLAPAINFENFIPAGYWAQQVMKDLGVYPSPCEIDAFTKAAVKACDMLDGVRDGIISAPDLCHFNPHSVVGQSVSCNDSTTQTLSTVGAYAVEAAWAGPRNPTGNIGWFGLNKDASLTAAYIATQCSNGTCSAAATELLSSWFPYFVAKDPDFTTANMTTAEFFAALQLSAREYDSMLAAASPDLSGFRDAGGKMISWHGLADEVIPPNGSIAYYQQVLELDPSADEFYRLFEAPGVGHCQGGSGPYPSETFKELIAWVEEGVVPETLNASSADGTLLRVHSS</sequence>
<protein>
    <submittedName>
        <fullName evidence="1">Uncharacterized protein</fullName>
    </submittedName>
</protein>
<organism evidence="1 2">
    <name type="scientific">Aspergillus melleus</name>
    <dbReference type="NCBI Taxonomy" id="138277"/>
    <lineage>
        <taxon>Eukaryota</taxon>
        <taxon>Fungi</taxon>
        <taxon>Dikarya</taxon>
        <taxon>Ascomycota</taxon>
        <taxon>Pezizomycotina</taxon>
        <taxon>Eurotiomycetes</taxon>
        <taxon>Eurotiomycetidae</taxon>
        <taxon>Eurotiales</taxon>
        <taxon>Aspergillaceae</taxon>
        <taxon>Aspergillus</taxon>
        <taxon>Aspergillus subgen. Circumdati</taxon>
    </lineage>
</organism>
<evidence type="ECO:0000313" key="1">
    <source>
        <dbReference type="EMBL" id="KAK1138414.1"/>
    </source>
</evidence>
<dbReference type="EMBL" id="JAOPJF010000152">
    <property type="protein sequence ID" value="KAK1138414.1"/>
    <property type="molecule type" value="Genomic_DNA"/>
</dbReference>
<dbReference type="Proteomes" id="UP001177260">
    <property type="component" value="Unassembled WGS sequence"/>
</dbReference>
<accession>A0ACC3ALZ5</accession>
<reference evidence="1 2" key="1">
    <citation type="journal article" date="2023" name="ACS Omega">
        <title>Identification of the Neoaspergillic Acid Biosynthesis Gene Cluster by Establishing an In Vitro CRISPR-Ribonucleoprotein Genetic System in Aspergillus melleus.</title>
        <authorList>
            <person name="Yuan B."/>
            <person name="Grau M.F."/>
            <person name="Murata R.M."/>
            <person name="Torok T."/>
            <person name="Venkateswaran K."/>
            <person name="Stajich J.E."/>
            <person name="Wang C.C.C."/>
        </authorList>
    </citation>
    <scope>NUCLEOTIDE SEQUENCE [LARGE SCALE GENOMIC DNA]</scope>
    <source>
        <strain evidence="1 2">IMV 1140</strain>
    </source>
</reference>